<gene>
    <name evidence="3" type="ORF">F4554_006032</name>
</gene>
<dbReference type="InterPro" id="IPR051850">
    <property type="entry name" value="Polysacch_Lyase_4"/>
</dbReference>
<dbReference type="Gene3D" id="2.70.98.10">
    <property type="match status" value="1"/>
</dbReference>
<dbReference type="InterPro" id="IPR011013">
    <property type="entry name" value="Gal_mutarotase_sf_dom"/>
</dbReference>
<dbReference type="EC" id="4.2.2.23" evidence="3"/>
<accession>A0A852ZK83</accession>
<dbReference type="PANTHER" id="PTHR32018">
    <property type="entry name" value="RHAMNOGALACTURONATE LYASE FAMILY PROTEIN"/>
    <property type="match status" value="1"/>
</dbReference>
<feature type="domain" description="Rhamnogalacturonan lyase" evidence="2">
    <location>
        <begin position="484"/>
        <end position="644"/>
    </location>
</feature>
<proteinExistence type="predicted"/>
<dbReference type="GO" id="GO:0102210">
    <property type="term" value="F:rhamnogalacturonan endolyase activity"/>
    <property type="evidence" value="ECO:0007669"/>
    <property type="project" value="UniProtKB-EC"/>
</dbReference>
<reference evidence="3 4" key="1">
    <citation type="submission" date="2020-07" db="EMBL/GenBank/DDBJ databases">
        <title>Sequencing the genomes of 1000 actinobacteria strains.</title>
        <authorList>
            <person name="Klenk H.-P."/>
        </authorList>
    </citation>
    <scope>NUCLEOTIDE SEQUENCE [LARGE SCALE GENOMIC DNA]</scope>
    <source>
        <strain evidence="3 4">DSM 18448</strain>
    </source>
</reference>
<dbReference type="SUPFAM" id="SSF49785">
    <property type="entry name" value="Galactose-binding domain-like"/>
    <property type="match status" value="1"/>
</dbReference>
<dbReference type="GO" id="GO:0030246">
    <property type="term" value="F:carbohydrate binding"/>
    <property type="evidence" value="ECO:0007669"/>
    <property type="project" value="InterPro"/>
</dbReference>
<keyword evidence="1" id="KW-0732">Signal</keyword>
<feature type="signal peptide" evidence="1">
    <location>
        <begin position="1"/>
        <end position="35"/>
    </location>
</feature>
<dbReference type="EMBL" id="JACBZH010000001">
    <property type="protein sequence ID" value="NYH93394.1"/>
    <property type="molecule type" value="Genomic_DNA"/>
</dbReference>
<evidence type="ECO:0000256" key="1">
    <source>
        <dbReference type="SAM" id="SignalP"/>
    </source>
</evidence>
<evidence type="ECO:0000313" key="3">
    <source>
        <dbReference type="EMBL" id="NYH93394.1"/>
    </source>
</evidence>
<organism evidence="3 4">
    <name type="scientific">Actinopolymorpha rutila</name>
    <dbReference type="NCBI Taxonomy" id="446787"/>
    <lineage>
        <taxon>Bacteria</taxon>
        <taxon>Bacillati</taxon>
        <taxon>Actinomycetota</taxon>
        <taxon>Actinomycetes</taxon>
        <taxon>Propionibacteriales</taxon>
        <taxon>Actinopolymorphaceae</taxon>
        <taxon>Actinopolymorpha</taxon>
    </lineage>
</organism>
<dbReference type="Pfam" id="PF14683">
    <property type="entry name" value="CBM-like"/>
    <property type="match status" value="1"/>
</dbReference>
<comment type="caution">
    <text evidence="3">The sequence shown here is derived from an EMBL/GenBank/DDBJ whole genome shotgun (WGS) entry which is preliminary data.</text>
</comment>
<dbReference type="InterPro" id="IPR008979">
    <property type="entry name" value="Galactose-bd-like_sf"/>
</dbReference>
<sequence>MEIGSGRVSRRQALGVFGAAAAVTALGTSSGVASAATSAGGNAPRVLVDGVPAEVRTYAYPSEVGELVLDNGLIRFTFGASNASVSSVVVDGTELAHNLTGRSFYVDAWGGKAGLVCSQVQVLRLTPDLVEVALVDTTSSPLGHEHHLIMRSGRRGLYGYDVMTAREATEINEVRMNSRWDRAIFDHAFSWERGSGRQPTYAYLNTQERVQDETWRVDGINNPDLPAPDSNSGNLPRGTVYSKYNWSLYHHENPMFGHYGHGFGVWFTPLGGVTEDTLCAYYGVGPNHQDLAIHQDAIVLNYFGANHYGLPAYALPAGYRRLYGPWLTYVTTGDPDDPSAMIADARRIADEEIAADRRGASWVDDPLYPGPGERTTVTGRLRIADGRAAGEVWVVLTTQDVDDLYTVHEPTYFVKTQPDGSFRIPGVPPAWKPGTTNAGTYTLYAFAGRGSVTDQYKRTGITVSGRVQDLGELMWTPTDRTTFLWQIGGAGRTGAEFALATDPASWSHPRSYEKPSKVPGDLTFTIGRSWEPEDWYYAQTQEGTWTIRFDLDRAYTGTAYLTMSSSMQQGSPPTVAVNGSTDDITGTLPDNKDSTIPRQADRSGHPRLAVLSFPAAMLRTGANTVTLTRGAGTPAGDGLGWDTLLLEVDEPAAPPAARLTASLRVSRPAGPPGMTTWTVEVTNTGAGDAHDVRLDAFVPAGGADWPGSKRPVVEGRDPARFPVPVAARIAPGGKATAQLRVDFSEAPRLYRARMEISVSADGGRARTAAEAR</sequence>
<dbReference type="SUPFAM" id="SSF74650">
    <property type="entry name" value="Galactose mutarotase-like"/>
    <property type="match status" value="1"/>
</dbReference>
<dbReference type="Proteomes" id="UP000579605">
    <property type="component" value="Unassembled WGS sequence"/>
</dbReference>
<dbReference type="InterPro" id="IPR014718">
    <property type="entry name" value="GH-type_carb-bd"/>
</dbReference>
<keyword evidence="3" id="KW-0456">Lyase</keyword>
<evidence type="ECO:0000259" key="2">
    <source>
        <dbReference type="Pfam" id="PF14683"/>
    </source>
</evidence>
<protein>
    <submittedName>
        <fullName evidence="3">Rhamnogalacturonan endolyase</fullName>
        <ecNumber evidence="3">4.2.2.23</ecNumber>
    </submittedName>
</protein>
<dbReference type="CDD" id="cd10320">
    <property type="entry name" value="RGL4_N"/>
    <property type="match status" value="1"/>
</dbReference>
<dbReference type="PANTHER" id="PTHR32018:SF1">
    <property type="entry name" value="RHAMNOGALACTURONAN ENDOLYASE"/>
    <property type="match status" value="1"/>
</dbReference>
<feature type="chain" id="PRO_5033025352" evidence="1">
    <location>
        <begin position="36"/>
        <end position="772"/>
    </location>
</feature>
<dbReference type="AlphaFoldDB" id="A0A852ZK83"/>
<dbReference type="CDD" id="cd10316">
    <property type="entry name" value="RGL4_M"/>
    <property type="match status" value="1"/>
</dbReference>
<dbReference type="RefSeq" id="WP_179790926.1">
    <property type="nucleotide sequence ID" value="NZ_BAAARR010000045.1"/>
</dbReference>
<keyword evidence="4" id="KW-1185">Reference proteome</keyword>
<evidence type="ECO:0000313" key="4">
    <source>
        <dbReference type="Proteomes" id="UP000579605"/>
    </source>
</evidence>
<dbReference type="InterPro" id="IPR006311">
    <property type="entry name" value="TAT_signal"/>
</dbReference>
<dbReference type="PROSITE" id="PS51318">
    <property type="entry name" value="TAT"/>
    <property type="match status" value="1"/>
</dbReference>
<dbReference type="InterPro" id="IPR029411">
    <property type="entry name" value="RG-lyase_III"/>
</dbReference>
<name>A0A852ZK83_9ACTN</name>
<dbReference type="GO" id="GO:0005975">
    <property type="term" value="P:carbohydrate metabolic process"/>
    <property type="evidence" value="ECO:0007669"/>
    <property type="project" value="InterPro"/>
</dbReference>
<dbReference type="Gene3D" id="2.60.120.260">
    <property type="entry name" value="Galactose-binding domain-like"/>
    <property type="match status" value="1"/>
</dbReference>
<dbReference type="InterPro" id="IPR029413">
    <property type="entry name" value="RG-lyase_II"/>
</dbReference>